<reference evidence="1 2" key="1">
    <citation type="submission" date="2016-04" db="EMBL/GenBank/DDBJ databases">
        <authorList>
            <person name="Mornico D."/>
        </authorList>
    </citation>
    <scope>NUCLEOTIDE SEQUENCE [LARGE SCALE GENOMIC DNA]</scope>
    <source>
        <strain evidence="1 2">A121</strain>
    </source>
</reference>
<gene>
    <name evidence="1" type="ORF">BN4901_0676</name>
</gene>
<evidence type="ECO:0000313" key="2">
    <source>
        <dbReference type="Proteomes" id="UP000195338"/>
    </source>
</evidence>
<evidence type="ECO:0000313" key="1">
    <source>
        <dbReference type="EMBL" id="SCA74811.1"/>
    </source>
</evidence>
<dbReference type="Proteomes" id="UP000195338">
    <property type="component" value="Unassembled WGS sequence"/>
</dbReference>
<comment type="caution">
    <text evidence="1">The sequence shown here is derived from an EMBL/GenBank/DDBJ whole genome shotgun (WGS) entry which is preliminary data.</text>
</comment>
<keyword evidence="2" id="KW-1185">Reference proteome</keyword>
<proteinExistence type="predicted"/>
<name>A0ABY0JX68_9ENTR</name>
<organism evidence="1 2">
    <name type="scientific">Citrobacter europaeus</name>
    <dbReference type="NCBI Taxonomy" id="1914243"/>
    <lineage>
        <taxon>Bacteria</taxon>
        <taxon>Pseudomonadati</taxon>
        <taxon>Pseudomonadota</taxon>
        <taxon>Gammaproteobacteria</taxon>
        <taxon>Enterobacterales</taxon>
        <taxon>Enterobacteriaceae</taxon>
        <taxon>Citrobacter</taxon>
    </lineage>
</organism>
<accession>A0ABY0JX68</accession>
<dbReference type="EMBL" id="FLUX01000007">
    <property type="protein sequence ID" value="SCA74811.1"/>
    <property type="molecule type" value="Genomic_DNA"/>
</dbReference>
<sequence length="50" mass="5489">MDSGTRRQALRAAILSAPYIANVSMLAIKNHIIRGYEVKMQPVAAKMSSK</sequence>
<protein>
    <submittedName>
        <fullName evidence="1">Uncharacterized protein</fullName>
    </submittedName>
</protein>